<proteinExistence type="predicted"/>
<comment type="caution">
    <text evidence="1">The sequence shown here is derived from an EMBL/GenBank/DDBJ whole genome shotgun (WGS) entry which is preliminary data.</text>
</comment>
<dbReference type="AlphaFoldDB" id="A0AAV4U0E2"/>
<reference evidence="1 2" key="1">
    <citation type="submission" date="2021-06" db="EMBL/GenBank/DDBJ databases">
        <title>Caerostris extrusa draft genome.</title>
        <authorList>
            <person name="Kono N."/>
            <person name="Arakawa K."/>
        </authorList>
    </citation>
    <scope>NUCLEOTIDE SEQUENCE [LARGE SCALE GENOMIC DNA]</scope>
</reference>
<dbReference type="EMBL" id="BPLR01012085">
    <property type="protein sequence ID" value="GIY51243.1"/>
    <property type="molecule type" value="Genomic_DNA"/>
</dbReference>
<organism evidence="1 2">
    <name type="scientific">Caerostris extrusa</name>
    <name type="common">Bark spider</name>
    <name type="synonym">Caerostris bankana</name>
    <dbReference type="NCBI Taxonomy" id="172846"/>
    <lineage>
        <taxon>Eukaryota</taxon>
        <taxon>Metazoa</taxon>
        <taxon>Ecdysozoa</taxon>
        <taxon>Arthropoda</taxon>
        <taxon>Chelicerata</taxon>
        <taxon>Arachnida</taxon>
        <taxon>Araneae</taxon>
        <taxon>Araneomorphae</taxon>
        <taxon>Entelegynae</taxon>
        <taxon>Araneoidea</taxon>
        <taxon>Araneidae</taxon>
        <taxon>Caerostris</taxon>
    </lineage>
</organism>
<evidence type="ECO:0000313" key="2">
    <source>
        <dbReference type="Proteomes" id="UP001054945"/>
    </source>
</evidence>
<name>A0AAV4U0E2_CAEEX</name>
<accession>A0AAV4U0E2</accession>
<evidence type="ECO:0000313" key="1">
    <source>
        <dbReference type="EMBL" id="GIY51243.1"/>
    </source>
</evidence>
<keyword evidence="2" id="KW-1185">Reference proteome</keyword>
<protein>
    <submittedName>
        <fullName evidence="1">Uncharacterized protein</fullName>
    </submittedName>
</protein>
<sequence>MSQITDITSALGLQNCTDFLGQSFISMQRKGSKSTGLGTLPQVSYNEEKSEDGSKAMNYQNVKLSANCFHLTWARANDLGQSFDGWT</sequence>
<dbReference type="Proteomes" id="UP001054945">
    <property type="component" value="Unassembled WGS sequence"/>
</dbReference>
<gene>
    <name evidence="1" type="ORF">CEXT_261381</name>
</gene>